<proteinExistence type="predicted"/>
<accession>A0A1F7S4H1</accession>
<dbReference type="InterPro" id="IPR011249">
    <property type="entry name" value="Metalloenz_LuxS/M16"/>
</dbReference>
<name>A0A1F7S4H1_9BACT</name>
<evidence type="ECO:0000313" key="1">
    <source>
        <dbReference type="EMBL" id="OGL48715.1"/>
    </source>
</evidence>
<organism evidence="1 2">
    <name type="scientific">Candidatus Schekmanbacteria bacterium RBG_13_48_7</name>
    <dbReference type="NCBI Taxonomy" id="1817878"/>
    <lineage>
        <taxon>Bacteria</taxon>
        <taxon>Candidatus Schekmaniibacteriota</taxon>
    </lineage>
</organism>
<dbReference type="EMBL" id="MGDD01000032">
    <property type="protein sequence ID" value="OGL48715.1"/>
    <property type="molecule type" value="Genomic_DNA"/>
</dbReference>
<dbReference type="Gene3D" id="3.30.830.10">
    <property type="entry name" value="Metalloenzyme, LuxS/M16 peptidase-like"/>
    <property type="match status" value="1"/>
</dbReference>
<gene>
    <name evidence="1" type="ORF">A2161_05490</name>
</gene>
<evidence type="ECO:0000313" key="2">
    <source>
        <dbReference type="Proteomes" id="UP000179266"/>
    </source>
</evidence>
<protein>
    <submittedName>
        <fullName evidence="1">Uncharacterized protein</fullName>
    </submittedName>
</protein>
<dbReference type="Proteomes" id="UP000179266">
    <property type="component" value="Unassembled WGS sequence"/>
</dbReference>
<dbReference type="SUPFAM" id="SSF63411">
    <property type="entry name" value="LuxS/MPP-like metallohydrolase"/>
    <property type="match status" value="1"/>
</dbReference>
<sequence length="88" mass="10146">MVPSESIEKSLELQCDMIFHSTIPDAGIEKKKGIVIEEIGKDLQMPGAVSNDFFKQVLFNPDFSRKIVKKQWRFLQMQGARLRFPETC</sequence>
<comment type="caution">
    <text evidence="1">The sequence shown here is derived from an EMBL/GenBank/DDBJ whole genome shotgun (WGS) entry which is preliminary data.</text>
</comment>
<dbReference type="GO" id="GO:0046872">
    <property type="term" value="F:metal ion binding"/>
    <property type="evidence" value="ECO:0007669"/>
    <property type="project" value="InterPro"/>
</dbReference>
<dbReference type="AlphaFoldDB" id="A0A1F7S4H1"/>
<reference evidence="1 2" key="1">
    <citation type="journal article" date="2016" name="Nat. Commun.">
        <title>Thousands of microbial genomes shed light on interconnected biogeochemical processes in an aquifer system.</title>
        <authorList>
            <person name="Anantharaman K."/>
            <person name="Brown C.T."/>
            <person name="Hug L.A."/>
            <person name="Sharon I."/>
            <person name="Castelle C.J."/>
            <person name="Probst A.J."/>
            <person name="Thomas B.C."/>
            <person name="Singh A."/>
            <person name="Wilkins M.J."/>
            <person name="Karaoz U."/>
            <person name="Brodie E.L."/>
            <person name="Williams K.H."/>
            <person name="Hubbard S.S."/>
            <person name="Banfield J.F."/>
        </authorList>
    </citation>
    <scope>NUCLEOTIDE SEQUENCE [LARGE SCALE GENOMIC DNA]</scope>
</reference>